<organism evidence="4 5">
    <name type="scientific">Ferrovum myxofaciens</name>
    <dbReference type="NCBI Taxonomy" id="416213"/>
    <lineage>
        <taxon>Bacteria</taxon>
        <taxon>Pseudomonadati</taxon>
        <taxon>Pseudomonadota</taxon>
        <taxon>Betaproteobacteria</taxon>
        <taxon>Ferrovales</taxon>
        <taxon>Ferrovaceae</taxon>
        <taxon>Ferrovum</taxon>
    </lineage>
</organism>
<dbReference type="Gene3D" id="2.40.50.100">
    <property type="match status" value="1"/>
</dbReference>
<dbReference type="Gene3D" id="2.40.30.170">
    <property type="match status" value="1"/>
</dbReference>
<dbReference type="Gene3D" id="1.10.287.470">
    <property type="entry name" value="Helix hairpin bin"/>
    <property type="match status" value="1"/>
</dbReference>
<sequence>MARTVMKRDDGSNRRFIWIFGAILMGLSLHGVSLQAQETGESEALRDMTGYDGVIEAERQTVIAAEVSGRVVAVSVHPGERIRKNQIMIRLDERAVDQNVAAKVAQERAVRATLEVATREYERQNQLFAKGYISQAALDRAEARFKTTKAQTEAQLAESSALRAQAGYYVLRAPFDGIVAEVPVSLGDMAQPGRTLVSFYDPSHLRVTAQVPESMILSSSTTVPSRLELKGAGMKAQWIIPTYVTVLPTADPSSHTVQVRLGLPGDALHPLGRPGTFVRAWFPSGDSTREVLWIPLSAVVHRAEMTGVYVRDREGHPLLRQVRLGRVLEQQVEILSGVSPGEQVVPEAQRALTQGR</sequence>
<dbReference type="Proteomes" id="UP000075653">
    <property type="component" value="Unassembled WGS sequence"/>
</dbReference>
<dbReference type="Pfam" id="PF25973">
    <property type="entry name" value="BSH_CzcB"/>
    <property type="match status" value="1"/>
</dbReference>
<dbReference type="InterPro" id="IPR058627">
    <property type="entry name" value="MdtA-like_C"/>
</dbReference>
<evidence type="ECO:0000259" key="3">
    <source>
        <dbReference type="Pfam" id="PF25973"/>
    </source>
</evidence>
<dbReference type="Gene3D" id="2.40.420.20">
    <property type="match status" value="1"/>
</dbReference>
<dbReference type="InterPro" id="IPR006143">
    <property type="entry name" value="RND_pump_MFP"/>
</dbReference>
<dbReference type="GO" id="GO:1990281">
    <property type="term" value="C:efflux pump complex"/>
    <property type="evidence" value="ECO:0007669"/>
    <property type="project" value="TreeGrafter"/>
</dbReference>
<dbReference type="PANTHER" id="PTHR30469">
    <property type="entry name" value="MULTIDRUG RESISTANCE PROTEIN MDTA"/>
    <property type="match status" value="1"/>
</dbReference>
<dbReference type="SUPFAM" id="SSF111369">
    <property type="entry name" value="HlyD-like secretion proteins"/>
    <property type="match status" value="1"/>
</dbReference>
<evidence type="ECO:0000256" key="1">
    <source>
        <dbReference type="ARBA" id="ARBA00009477"/>
    </source>
</evidence>
<evidence type="ECO:0000313" key="5">
    <source>
        <dbReference type="Proteomes" id="UP000075653"/>
    </source>
</evidence>
<evidence type="ECO:0000259" key="2">
    <source>
        <dbReference type="Pfam" id="PF25967"/>
    </source>
</evidence>
<feature type="domain" description="Multidrug resistance protein MdtA-like C-terminal permuted SH3" evidence="2">
    <location>
        <begin position="291"/>
        <end position="345"/>
    </location>
</feature>
<dbReference type="PANTHER" id="PTHR30469:SF38">
    <property type="entry name" value="HLYD FAMILY SECRETION PROTEIN"/>
    <property type="match status" value="1"/>
</dbReference>
<accession>A0A149W0I8</accession>
<dbReference type="EMBL" id="LRRD01000007">
    <property type="protein sequence ID" value="KXW58995.1"/>
    <property type="molecule type" value="Genomic_DNA"/>
</dbReference>
<dbReference type="GO" id="GO:0015562">
    <property type="term" value="F:efflux transmembrane transporter activity"/>
    <property type="evidence" value="ECO:0007669"/>
    <property type="project" value="TreeGrafter"/>
</dbReference>
<name>A0A149W0I8_9PROT</name>
<dbReference type="InterPro" id="IPR058647">
    <property type="entry name" value="BSH_CzcB-like"/>
</dbReference>
<comment type="similarity">
    <text evidence="1">Belongs to the membrane fusion protein (MFP) (TC 8.A.1) family.</text>
</comment>
<keyword evidence="5" id="KW-1185">Reference proteome</keyword>
<proteinExistence type="inferred from homology"/>
<dbReference type="PATRIC" id="fig|1789004.3.peg.516"/>
<feature type="domain" description="CzcB-like barrel-sandwich hybrid" evidence="3">
    <location>
        <begin position="60"/>
        <end position="193"/>
    </location>
</feature>
<dbReference type="STRING" id="1789004.FEMY_05170"/>
<dbReference type="AlphaFoldDB" id="A0A149W0I8"/>
<dbReference type="Pfam" id="PF25967">
    <property type="entry name" value="RND-MFP_C"/>
    <property type="match status" value="1"/>
</dbReference>
<protein>
    <submittedName>
        <fullName evidence="4">Macrolide export protein MacA</fullName>
    </submittedName>
</protein>
<evidence type="ECO:0000313" key="4">
    <source>
        <dbReference type="EMBL" id="KXW58995.1"/>
    </source>
</evidence>
<comment type="caution">
    <text evidence="4">The sequence shown here is derived from an EMBL/GenBank/DDBJ whole genome shotgun (WGS) entry which is preliminary data.</text>
</comment>
<gene>
    <name evidence="4" type="primary">macA</name>
    <name evidence="4" type="ORF">FEMY_05170</name>
</gene>
<reference evidence="4 5" key="1">
    <citation type="submission" date="2016-01" db="EMBL/GenBank/DDBJ databases">
        <title>Genome sequence of the acidophilic iron oxidising Ferrovum strain Z-31.</title>
        <authorList>
            <person name="Poehlein A."/>
            <person name="Ullrich S.R."/>
            <person name="Schloemann M."/>
            <person name="Muehling M."/>
            <person name="Daniel R."/>
        </authorList>
    </citation>
    <scope>NUCLEOTIDE SEQUENCE [LARGE SCALE GENOMIC DNA]</scope>
    <source>
        <strain evidence="4 5">Z-31</strain>
    </source>
</reference>
<dbReference type="NCBIfam" id="TIGR01730">
    <property type="entry name" value="RND_mfp"/>
    <property type="match status" value="1"/>
</dbReference>